<keyword evidence="2" id="KW-1185">Reference proteome</keyword>
<accession>C6WD19</accession>
<proteinExistence type="predicted"/>
<gene>
    <name evidence="1" type="ordered locus">Amir_3755</name>
</gene>
<name>C6WD19_ACTMD</name>
<reference evidence="1 2" key="1">
    <citation type="journal article" date="2009" name="Stand. Genomic Sci.">
        <title>Complete genome sequence of Actinosynnema mirum type strain (101).</title>
        <authorList>
            <person name="Land M."/>
            <person name="Lapidus A."/>
            <person name="Mayilraj S."/>
            <person name="Chen F."/>
            <person name="Copeland A."/>
            <person name="Del Rio T.G."/>
            <person name="Nolan M."/>
            <person name="Lucas S."/>
            <person name="Tice H."/>
            <person name="Cheng J.F."/>
            <person name="Chertkov O."/>
            <person name="Bruce D."/>
            <person name="Goodwin L."/>
            <person name="Pitluck S."/>
            <person name="Rohde M."/>
            <person name="Goker M."/>
            <person name="Pati A."/>
            <person name="Ivanova N."/>
            <person name="Mavromatis K."/>
            <person name="Chen A."/>
            <person name="Palaniappan K."/>
            <person name="Hauser L."/>
            <person name="Chang Y.J."/>
            <person name="Jeffries C.C."/>
            <person name="Brettin T."/>
            <person name="Detter J.C."/>
            <person name="Han C."/>
            <person name="Chain P."/>
            <person name="Tindall B.J."/>
            <person name="Bristow J."/>
            <person name="Eisen J.A."/>
            <person name="Markowitz V."/>
            <person name="Hugenholtz P."/>
            <person name="Kyrpides N.C."/>
            <person name="Klenk H.P."/>
        </authorList>
    </citation>
    <scope>NUCLEOTIDE SEQUENCE [LARGE SCALE GENOMIC DNA]</scope>
    <source>
        <strain evidence="2">ATCC 29888 / DSM 43827 / JCM 3225 / NBRC 14064 / NCIMB 13271 / NRRL B-12336 / IMRU 3971 / 101</strain>
    </source>
</reference>
<evidence type="ECO:0000313" key="2">
    <source>
        <dbReference type="Proteomes" id="UP000002213"/>
    </source>
</evidence>
<sequence length="43" mass="5037">MWESVPMRGAAPARKVTLAWEHRSGRKMTLEWEPRSTRKVALE</sequence>
<protein>
    <submittedName>
        <fullName evidence="1">Uncharacterized protein</fullName>
    </submittedName>
</protein>
<dbReference type="HOGENOM" id="CLU_3228475_0_0_11"/>
<dbReference type="EMBL" id="CP001630">
    <property type="protein sequence ID" value="ACU37638.1"/>
    <property type="molecule type" value="Genomic_DNA"/>
</dbReference>
<dbReference type="KEGG" id="ami:Amir_3755"/>
<organism evidence="1 2">
    <name type="scientific">Actinosynnema mirum (strain ATCC 29888 / DSM 43827 / JCM 3225 / NBRC 14064 / NCIMB 13271 / NRRL B-12336 / IMRU 3971 / 101)</name>
    <dbReference type="NCBI Taxonomy" id="446462"/>
    <lineage>
        <taxon>Bacteria</taxon>
        <taxon>Bacillati</taxon>
        <taxon>Actinomycetota</taxon>
        <taxon>Actinomycetes</taxon>
        <taxon>Pseudonocardiales</taxon>
        <taxon>Pseudonocardiaceae</taxon>
        <taxon>Actinosynnema</taxon>
    </lineage>
</organism>
<dbReference type="AlphaFoldDB" id="C6WD19"/>
<dbReference type="Proteomes" id="UP000002213">
    <property type="component" value="Chromosome"/>
</dbReference>
<evidence type="ECO:0000313" key="1">
    <source>
        <dbReference type="EMBL" id="ACU37638.1"/>
    </source>
</evidence>